<keyword evidence="13" id="KW-0325">Glycoprotein</keyword>
<evidence type="ECO:0000256" key="9">
    <source>
        <dbReference type="ARBA" id="ARBA00023069"/>
    </source>
</evidence>
<evidence type="ECO:0000259" key="18">
    <source>
        <dbReference type="PROSITE" id="PS50262"/>
    </source>
</evidence>
<evidence type="ECO:0000256" key="3">
    <source>
        <dbReference type="ARBA" id="ARBA00010663"/>
    </source>
</evidence>
<gene>
    <name evidence="19" type="ORF">DAPPUDRAFT_50880</name>
</gene>
<evidence type="ECO:0000256" key="1">
    <source>
        <dbReference type="ARBA" id="ARBA00004309"/>
    </source>
</evidence>
<keyword evidence="9" id="KW-0969">Cilium</keyword>
<evidence type="ECO:0000256" key="16">
    <source>
        <dbReference type="RuleBase" id="RU000688"/>
    </source>
</evidence>
<dbReference type="Proteomes" id="UP000000305">
    <property type="component" value="Unassembled WGS sequence"/>
</dbReference>
<evidence type="ECO:0000256" key="5">
    <source>
        <dbReference type="ARBA" id="ARBA00022475"/>
    </source>
</evidence>
<evidence type="ECO:0000256" key="12">
    <source>
        <dbReference type="ARBA" id="ARBA00023170"/>
    </source>
</evidence>
<evidence type="ECO:0000256" key="6">
    <source>
        <dbReference type="ARBA" id="ARBA00022692"/>
    </source>
</evidence>
<evidence type="ECO:0000256" key="8">
    <source>
        <dbReference type="ARBA" id="ARBA00023040"/>
    </source>
</evidence>
<dbReference type="InterPro" id="IPR000276">
    <property type="entry name" value="GPCR_Rhodpsn"/>
</dbReference>
<feature type="transmembrane region" description="Helical" evidence="17">
    <location>
        <begin position="7"/>
        <end position="26"/>
    </location>
</feature>
<dbReference type="PRINTS" id="PR00237">
    <property type="entry name" value="GPCRRHODOPSN"/>
</dbReference>
<feature type="transmembrane region" description="Helical" evidence="17">
    <location>
        <begin position="123"/>
        <end position="148"/>
    </location>
</feature>
<dbReference type="PANTHER" id="PTHR22752">
    <property type="entry name" value="G PROTEIN-COUPLED RECEPTOR"/>
    <property type="match status" value="1"/>
</dbReference>
<sequence length="341" mass="38699">RLVFSVTLSNLIFSFCVFPCILVSSIKQQWIFGSIWCYINAFFTILVTVASSATLAAIALDRYFAIVRPMQYSRKMTRNRANGLLIFAWCLGLVCALPPLFGWSAYDYEESHRACFLGWTSSLSYSAVLLVITFCFPLVSMLVFYYAILQVARTKCKRINFDMSALHQYQQQSQHRNVAHKHVTSSPEFFGLFFQFHLIKKGMRTIFLVLAAFLLTWIPMLVLALLEMIRHLGGLGSWTPPHWLYVFAMWSMCAGSVTYPILYGIYNRAIRKELRLCLSCSGGLNAKKWRNVNHFYHHGGSGHGGGGGGGVGQRRGSKWSNYSGPFQHQSFLFLFTAGHQI</sequence>
<dbReference type="GO" id="GO:0004930">
    <property type="term" value="F:G protein-coupled receptor activity"/>
    <property type="evidence" value="ECO:0000318"/>
    <property type="project" value="GO_Central"/>
</dbReference>
<dbReference type="STRING" id="6669.E9GIS7"/>
<reference evidence="19 20" key="1">
    <citation type="journal article" date="2011" name="Science">
        <title>The ecoresponsive genome of Daphnia pulex.</title>
        <authorList>
            <person name="Colbourne J.K."/>
            <person name="Pfrender M.E."/>
            <person name="Gilbert D."/>
            <person name="Thomas W.K."/>
            <person name="Tucker A."/>
            <person name="Oakley T.H."/>
            <person name="Tokishita S."/>
            <person name="Aerts A."/>
            <person name="Arnold G.J."/>
            <person name="Basu M.K."/>
            <person name="Bauer D.J."/>
            <person name="Caceres C.E."/>
            <person name="Carmel L."/>
            <person name="Casola C."/>
            <person name="Choi J.H."/>
            <person name="Detter J.C."/>
            <person name="Dong Q."/>
            <person name="Dusheyko S."/>
            <person name="Eads B.D."/>
            <person name="Frohlich T."/>
            <person name="Geiler-Samerotte K.A."/>
            <person name="Gerlach D."/>
            <person name="Hatcher P."/>
            <person name="Jogdeo S."/>
            <person name="Krijgsveld J."/>
            <person name="Kriventseva E.V."/>
            <person name="Kultz D."/>
            <person name="Laforsch C."/>
            <person name="Lindquist E."/>
            <person name="Lopez J."/>
            <person name="Manak J.R."/>
            <person name="Muller J."/>
            <person name="Pangilinan J."/>
            <person name="Patwardhan R.P."/>
            <person name="Pitluck S."/>
            <person name="Pritham E.J."/>
            <person name="Rechtsteiner A."/>
            <person name="Rho M."/>
            <person name="Rogozin I.B."/>
            <person name="Sakarya O."/>
            <person name="Salamov A."/>
            <person name="Schaack S."/>
            <person name="Shapiro H."/>
            <person name="Shiga Y."/>
            <person name="Skalitzky C."/>
            <person name="Smith Z."/>
            <person name="Souvorov A."/>
            <person name="Sung W."/>
            <person name="Tang Z."/>
            <person name="Tsuchiya D."/>
            <person name="Tu H."/>
            <person name="Vos H."/>
            <person name="Wang M."/>
            <person name="Wolf Y.I."/>
            <person name="Yamagata H."/>
            <person name="Yamada T."/>
            <person name="Ye Y."/>
            <person name="Shaw J.R."/>
            <person name="Andrews J."/>
            <person name="Crease T.J."/>
            <person name="Tang H."/>
            <person name="Lucas S.M."/>
            <person name="Robertson H.M."/>
            <person name="Bork P."/>
            <person name="Koonin E.V."/>
            <person name="Zdobnov E.M."/>
            <person name="Grigoriev I.V."/>
            <person name="Lynch M."/>
            <person name="Boore J.L."/>
        </authorList>
    </citation>
    <scope>NUCLEOTIDE SEQUENCE [LARGE SCALE GENOMIC DNA]</scope>
</reference>
<evidence type="ECO:0000256" key="15">
    <source>
        <dbReference type="ARBA" id="ARBA00023273"/>
    </source>
</evidence>
<dbReference type="GO" id="GO:0060170">
    <property type="term" value="C:ciliary membrane"/>
    <property type="evidence" value="ECO:0007669"/>
    <property type="project" value="UniProtKB-SubCell"/>
</dbReference>
<keyword evidence="20" id="KW-1185">Reference proteome</keyword>
<feature type="transmembrane region" description="Helical" evidence="17">
    <location>
        <begin position="81"/>
        <end position="103"/>
    </location>
</feature>
<feature type="domain" description="G-protein coupled receptors family 1 profile" evidence="18">
    <location>
        <begin position="1"/>
        <end position="263"/>
    </location>
</feature>
<name>E9GIS7_DAPPU</name>
<evidence type="ECO:0000256" key="2">
    <source>
        <dbReference type="ARBA" id="ARBA00004651"/>
    </source>
</evidence>
<keyword evidence="11" id="KW-1015">Disulfide bond</keyword>
<keyword evidence="7 17" id="KW-1133">Transmembrane helix</keyword>
<comment type="subcellular location">
    <subcellularLocation>
        <location evidence="2">Cell membrane</location>
        <topology evidence="2">Multi-pass membrane protein</topology>
    </subcellularLocation>
    <subcellularLocation>
        <location evidence="1">Cell projection</location>
        <location evidence="1">Cilium membrane</location>
    </subcellularLocation>
</comment>
<dbReference type="PANTHER" id="PTHR22752:SF10">
    <property type="entry name" value="G-PROTEIN COUPLED RECEPTOR 161"/>
    <property type="match status" value="1"/>
</dbReference>
<dbReference type="InParanoid" id="E9GIS7"/>
<dbReference type="PhylomeDB" id="E9GIS7"/>
<evidence type="ECO:0000313" key="20">
    <source>
        <dbReference type="Proteomes" id="UP000000305"/>
    </source>
</evidence>
<dbReference type="Pfam" id="PF00001">
    <property type="entry name" value="7tm_1"/>
    <property type="match status" value="1"/>
</dbReference>
<keyword evidence="10 17" id="KW-0472">Membrane</keyword>
<keyword evidence="14 16" id="KW-0807">Transducer</keyword>
<keyword evidence="12 16" id="KW-0675">Receptor</keyword>
<evidence type="ECO:0000256" key="7">
    <source>
        <dbReference type="ARBA" id="ARBA00022989"/>
    </source>
</evidence>
<dbReference type="OMA" id="FRPLWAM"/>
<evidence type="ECO:0000256" key="13">
    <source>
        <dbReference type="ARBA" id="ARBA00023180"/>
    </source>
</evidence>
<dbReference type="eggNOG" id="KOG3656">
    <property type="taxonomic scope" value="Eukaryota"/>
</dbReference>
<keyword evidence="8 16" id="KW-0297">G-protein coupled receptor</keyword>
<dbReference type="EMBL" id="GL732546">
    <property type="protein sequence ID" value="EFX80602.1"/>
    <property type="molecule type" value="Genomic_DNA"/>
</dbReference>
<evidence type="ECO:0000256" key="10">
    <source>
        <dbReference type="ARBA" id="ARBA00023136"/>
    </source>
</evidence>
<dbReference type="Gene3D" id="1.20.1070.10">
    <property type="entry name" value="Rhodopsin 7-helix transmembrane proteins"/>
    <property type="match status" value="1"/>
</dbReference>
<dbReference type="CDD" id="cd00637">
    <property type="entry name" value="7tm_classA_rhodopsin-like"/>
    <property type="match status" value="1"/>
</dbReference>
<evidence type="ECO:0000256" key="14">
    <source>
        <dbReference type="ARBA" id="ARBA00023224"/>
    </source>
</evidence>
<dbReference type="HOGENOM" id="CLU_009579_3_3_1"/>
<dbReference type="PROSITE" id="PS50262">
    <property type="entry name" value="G_PROTEIN_RECEP_F1_2"/>
    <property type="match status" value="1"/>
</dbReference>
<dbReference type="OrthoDB" id="6363855at2759"/>
<organism evidence="19 20">
    <name type="scientific">Daphnia pulex</name>
    <name type="common">Water flea</name>
    <dbReference type="NCBI Taxonomy" id="6669"/>
    <lineage>
        <taxon>Eukaryota</taxon>
        <taxon>Metazoa</taxon>
        <taxon>Ecdysozoa</taxon>
        <taxon>Arthropoda</taxon>
        <taxon>Crustacea</taxon>
        <taxon>Branchiopoda</taxon>
        <taxon>Diplostraca</taxon>
        <taxon>Cladocera</taxon>
        <taxon>Anomopoda</taxon>
        <taxon>Daphniidae</taxon>
        <taxon>Daphnia</taxon>
    </lineage>
</organism>
<proteinExistence type="inferred from homology"/>
<keyword evidence="6 16" id="KW-0812">Transmembrane</keyword>
<keyword evidence="4" id="KW-0217">Developmental protein</keyword>
<dbReference type="KEGG" id="dpx:DAPPUDRAFT_50880"/>
<feature type="non-terminal residue" evidence="19">
    <location>
        <position position="1"/>
    </location>
</feature>
<dbReference type="GO" id="GO:0007186">
    <property type="term" value="P:G protein-coupled receptor signaling pathway"/>
    <property type="evidence" value="ECO:0000318"/>
    <property type="project" value="GO_Central"/>
</dbReference>
<dbReference type="AlphaFoldDB" id="E9GIS7"/>
<feature type="transmembrane region" description="Helical" evidence="17">
    <location>
        <begin position="246"/>
        <end position="266"/>
    </location>
</feature>
<keyword evidence="15" id="KW-0966">Cell projection</keyword>
<dbReference type="InterPro" id="IPR017452">
    <property type="entry name" value="GPCR_Rhodpsn_7TM"/>
</dbReference>
<evidence type="ECO:0000256" key="17">
    <source>
        <dbReference type="SAM" id="Phobius"/>
    </source>
</evidence>
<feature type="transmembrane region" description="Helical" evidence="17">
    <location>
        <begin position="38"/>
        <end position="60"/>
    </location>
</feature>
<evidence type="ECO:0000256" key="4">
    <source>
        <dbReference type="ARBA" id="ARBA00022473"/>
    </source>
</evidence>
<accession>E9GIS7</accession>
<comment type="similarity">
    <text evidence="3 16">Belongs to the G-protein coupled receptor 1 family.</text>
</comment>
<feature type="transmembrane region" description="Helical" evidence="17">
    <location>
        <begin position="206"/>
        <end position="226"/>
    </location>
</feature>
<evidence type="ECO:0000313" key="19">
    <source>
        <dbReference type="EMBL" id="EFX80602.1"/>
    </source>
</evidence>
<protein>
    <recommendedName>
        <fullName evidence="18">G-protein coupled receptors family 1 profile domain-containing protein</fullName>
    </recommendedName>
</protein>
<evidence type="ECO:0000256" key="11">
    <source>
        <dbReference type="ARBA" id="ARBA00023157"/>
    </source>
</evidence>
<dbReference type="PROSITE" id="PS00237">
    <property type="entry name" value="G_PROTEIN_RECEP_F1_1"/>
    <property type="match status" value="1"/>
</dbReference>
<dbReference type="SUPFAM" id="SSF81321">
    <property type="entry name" value="Family A G protein-coupled receptor-like"/>
    <property type="match status" value="1"/>
</dbReference>
<keyword evidence="5" id="KW-1003">Cell membrane</keyword>